<dbReference type="InterPro" id="IPR045866">
    <property type="entry name" value="FAM210A/B-like"/>
</dbReference>
<dbReference type="OrthoDB" id="7790974at2759"/>
<feature type="region of interest" description="Disordered" evidence="1">
    <location>
        <begin position="1477"/>
        <end position="1526"/>
    </location>
</feature>
<evidence type="ECO:0000259" key="3">
    <source>
        <dbReference type="Pfam" id="PF06916"/>
    </source>
</evidence>
<name>A0A1J1I827_9DIPT</name>
<feature type="domain" description="DUF1279" evidence="3">
    <location>
        <begin position="249"/>
        <end position="322"/>
    </location>
</feature>
<proteinExistence type="predicted"/>
<gene>
    <name evidence="4" type="primary">putative Protein FAM210B</name>
    <name evidence="4" type="ORF">CLUMA_CG009920</name>
</gene>
<feature type="region of interest" description="Disordered" evidence="1">
    <location>
        <begin position="464"/>
        <end position="490"/>
    </location>
</feature>
<dbReference type="STRING" id="568069.A0A1J1I827"/>
<dbReference type="Proteomes" id="UP000183832">
    <property type="component" value="Unassembled WGS sequence"/>
</dbReference>
<dbReference type="GO" id="GO:0005739">
    <property type="term" value="C:mitochondrion"/>
    <property type="evidence" value="ECO:0007669"/>
    <property type="project" value="TreeGrafter"/>
</dbReference>
<feature type="region of interest" description="Disordered" evidence="1">
    <location>
        <begin position="502"/>
        <end position="551"/>
    </location>
</feature>
<organism evidence="4 5">
    <name type="scientific">Clunio marinus</name>
    <dbReference type="NCBI Taxonomy" id="568069"/>
    <lineage>
        <taxon>Eukaryota</taxon>
        <taxon>Metazoa</taxon>
        <taxon>Ecdysozoa</taxon>
        <taxon>Arthropoda</taxon>
        <taxon>Hexapoda</taxon>
        <taxon>Insecta</taxon>
        <taxon>Pterygota</taxon>
        <taxon>Neoptera</taxon>
        <taxon>Endopterygota</taxon>
        <taxon>Diptera</taxon>
        <taxon>Nematocera</taxon>
        <taxon>Chironomoidea</taxon>
        <taxon>Chironomidae</taxon>
        <taxon>Clunio</taxon>
    </lineage>
</organism>
<feature type="region of interest" description="Disordered" evidence="1">
    <location>
        <begin position="1613"/>
        <end position="1646"/>
    </location>
</feature>
<feature type="compositionally biased region" description="Low complexity" evidence="1">
    <location>
        <begin position="524"/>
        <end position="533"/>
    </location>
</feature>
<dbReference type="InterPro" id="IPR009688">
    <property type="entry name" value="FAM210A/B-like_dom"/>
</dbReference>
<protein>
    <submittedName>
        <fullName evidence="4">CLUMA_CG009920, isoform A</fullName>
    </submittedName>
</protein>
<evidence type="ECO:0000313" key="5">
    <source>
        <dbReference type="Proteomes" id="UP000183832"/>
    </source>
</evidence>
<sequence length="1798" mass="201346">MAHQIQNVLKSSLRLTSTRSLSSGICSNTGGIDNSNQSNKLHLAVQRDYPQAEQLPLPSNIDINETARFSPLRNRDITSESISIHNHGFNGIDVTLDHAQNKAGNEMNTPRFSNPHLESYDRSSAVNLSAVMQSTVPEPFGGNHKFSYLNMPGGSWGQQTKYLSHELNSAHYTELRQEMRNDWSNYKGINMNGLNRYLLKPNCLNEHHFLLINKRFISLSCNRFNEQIQKPTGESEEKTSEIKESAQSKLKKAVKEYGSTVIVFHVGISLISLGMFYVLVSSGLDVMALLEKINLADKLPKIAENASTFVIAYAIHKIFAPFLVLCGSKIQSKDTTFLTAMNNLMDSDIQRFVACLVLGYLENQQLQKAYGSFCDTSRHLVKERNGLKCGNKPLDTSIGLVNIVRDYFLFKSQINDFLRICPQSPIKIQLIETDSLLNRLKIILNKFRESLQKLYPSSNKKRKRNSIEDEFDISQTNTSTPESINPALKRRRKSITTPFLTLNNSKVDDNENVDVGSSQSLGMNGESNSSSSTSEKEDENEVESPKINKSSLTPDVLKKQISDSLLKRPDLADKIADLINSTMNAKETEPTTSKNCQENNGNVFTDEDLERILSETQNDPSFEEIINDIVFTYENQTNVQPPASVEPSTSSLVENSLLDDVEEVPLKRRLRPRSERSAVKTQSARKKKINIISNEPYNGIVPAVANLSPVSLSEEQSTELPQMLIQMPLFVQNGNEMIPVMQNIPSSVVESSSGIIELSLETFTTAQAVINNETEYTTATATMNIEKVVNIENQQESTPKFTNFTNFPSLHASKCNSTPRRKASHIRILNFNETPGNRRLSSIKEFQTPSDAGIVRTTPGSAPQFLHSLGKANNDDGNEKKEVLIDENSNSNSNSISNTPKVIKNLRGRKISVAKKEEKETKTSPSFLENLTYNDTKKMRNLPIDQQMRLLNQIKEDIVMKEMKRQSPKKKKTNRKKEVSNAKEKIKGKTKTPKKVAKVEKSPSTDSDENRPLSKMKFKIASPRKMTPKKSVKKKEKKIVEEPPVELNRSDTVQEVATILIDLSATTSSHLTENVVQVAAETNKKLEDENQNLQDLITPIKDSLETPFKIDALTPLPNTPRFAIPLTTSSLHETPITKVIVNSLSTITTTSLAKACDILTPSFPITPGSKFTPPKDVVDGSPSASSVYSTRRTDYSSCSSYYKPDETEEVDLNSFPSRRHSESDGNCCVNERRIKVVGSARKVECPGAMERVKSFTEDSKELPTPHYTMMDEGVLSESVMTTATDDSSNSSSSFTCSTCSTDDSSDDNIVEKLDKAEKNVEEKDSEWQCDDLEKQTASCSSSIVDERTGEVRFPLRNWMTPKKIDELPSNHQEIKKKAEEEKETNKIKLMLNEKSKVSVMSVEEQHKLRLKENEAVKQRTLQKIRKESAAINARSFPKMKKSNVKSFKLPAESVPRSVVGMSRKDHILQQNLTERPRPTPLKLISSSSRRKNATPRKTIVIDELPRQPSPIKKKKSTTKAEKPSPVKIESQLLLENATDNAMMPEDALGLNLSSSFNSSFEDESICTVVKKPSEESTTIIEEGSNTFQRSLIAQGFEKIEAKELQTELVDKLEKIPEPPALEVEAAASESDDDDDDESESEEELELCTAEANERNVFHHEESDNCHLHIPSLLPMKISTMILKFEEQTVTLSDSGEFDLFTMEPNPVVNLIKSKHKKSPTKKLNGNQNHQSKKTKSPTKESPSKSEKSKKSQTKKDQTKTSVEKPRVKINIKPKDDKSPAVHINSTDIRAILDKVHGK</sequence>
<dbReference type="PANTHER" id="PTHR21377">
    <property type="entry name" value="PROTEIN FAM210B, MITOCHONDRIAL"/>
    <property type="match status" value="1"/>
</dbReference>
<keyword evidence="5" id="KW-1185">Reference proteome</keyword>
<feature type="transmembrane region" description="Helical" evidence="2">
    <location>
        <begin position="257"/>
        <end position="280"/>
    </location>
</feature>
<dbReference type="EMBL" id="CVRI01000044">
    <property type="protein sequence ID" value="CRK96463.1"/>
    <property type="molecule type" value="Genomic_DNA"/>
</dbReference>
<feature type="compositionally biased region" description="Basic residues" evidence="1">
    <location>
        <begin position="966"/>
        <end position="975"/>
    </location>
</feature>
<accession>A0A1J1I827</accession>
<feature type="compositionally biased region" description="Basic and acidic residues" evidence="1">
    <location>
        <begin position="997"/>
        <end position="1012"/>
    </location>
</feature>
<evidence type="ECO:0000256" key="2">
    <source>
        <dbReference type="SAM" id="Phobius"/>
    </source>
</evidence>
<keyword evidence="2" id="KW-0472">Membrane</keyword>
<evidence type="ECO:0000313" key="4">
    <source>
        <dbReference type="EMBL" id="CRK96463.1"/>
    </source>
</evidence>
<dbReference type="Pfam" id="PF06916">
    <property type="entry name" value="FAM210A-B_dom"/>
    <property type="match status" value="1"/>
</dbReference>
<feature type="region of interest" description="Disordered" evidence="1">
    <location>
        <begin position="1714"/>
        <end position="1783"/>
    </location>
</feature>
<keyword evidence="2" id="KW-0812">Transmembrane</keyword>
<feature type="compositionally biased region" description="Acidic residues" evidence="1">
    <location>
        <begin position="1629"/>
        <end position="1645"/>
    </location>
</feature>
<feature type="compositionally biased region" description="Basic and acidic residues" evidence="1">
    <location>
        <begin position="1737"/>
        <end position="1779"/>
    </location>
</feature>
<keyword evidence="2" id="KW-1133">Transmembrane helix</keyword>
<evidence type="ECO:0000256" key="1">
    <source>
        <dbReference type="SAM" id="MobiDB-lite"/>
    </source>
</evidence>
<feature type="compositionally biased region" description="Polar residues" evidence="1">
    <location>
        <begin position="473"/>
        <end position="483"/>
    </location>
</feature>
<reference evidence="4 5" key="1">
    <citation type="submission" date="2015-04" db="EMBL/GenBank/DDBJ databases">
        <authorList>
            <person name="Syromyatnikov M.Y."/>
            <person name="Popov V.N."/>
        </authorList>
    </citation>
    <scope>NUCLEOTIDE SEQUENCE [LARGE SCALE GENOMIC DNA]</scope>
</reference>
<dbReference type="PANTHER" id="PTHR21377:SF0">
    <property type="entry name" value="PROTEIN FAM210B, MITOCHONDRIAL"/>
    <property type="match status" value="1"/>
</dbReference>
<feature type="compositionally biased region" description="Basic and acidic residues" evidence="1">
    <location>
        <begin position="976"/>
        <end position="987"/>
    </location>
</feature>
<feature type="region of interest" description="Disordered" evidence="1">
    <location>
        <begin position="960"/>
        <end position="1015"/>
    </location>
</feature>